<dbReference type="GO" id="GO:0005732">
    <property type="term" value="C:sno(s)RNA-containing ribonucleoprotein complex"/>
    <property type="evidence" value="ECO:0007669"/>
    <property type="project" value="InterPro"/>
</dbReference>
<feature type="compositionally biased region" description="Basic and acidic residues" evidence="7">
    <location>
        <begin position="422"/>
        <end position="440"/>
    </location>
</feature>
<feature type="region of interest" description="Disordered" evidence="7">
    <location>
        <begin position="402"/>
        <end position="457"/>
    </location>
</feature>
<organism evidence="8 9">
    <name type="scientific">Salpingoeca rosetta (strain ATCC 50818 / BSB-021)</name>
    <dbReference type="NCBI Taxonomy" id="946362"/>
    <lineage>
        <taxon>Eukaryota</taxon>
        <taxon>Choanoflagellata</taxon>
        <taxon>Craspedida</taxon>
        <taxon>Salpingoecidae</taxon>
        <taxon>Salpingoeca</taxon>
    </lineage>
</organism>
<keyword evidence="9" id="KW-1185">Reference proteome</keyword>
<keyword evidence="3" id="KW-0698">rRNA processing</keyword>
<dbReference type="FunCoup" id="F2UMM2">
    <property type="interactions" value="1355"/>
</dbReference>
<evidence type="ECO:0000256" key="5">
    <source>
        <dbReference type="ARBA" id="ARBA00023274"/>
    </source>
</evidence>
<evidence type="ECO:0000313" key="9">
    <source>
        <dbReference type="Proteomes" id="UP000007799"/>
    </source>
</evidence>
<dbReference type="KEGG" id="sre:PTSG_09438"/>
<evidence type="ECO:0000313" key="8">
    <source>
        <dbReference type="EMBL" id="EGD78371.1"/>
    </source>
</evidence>
<comment type="subcellular location">
    <subcellularLocation>
        <location evidence="1">Nucleus</location>
        <location evidence="1">Nucleolus</location>
    </subcellularLocation>
</comment>
<sequence>MKPLLSGVDEVAANVANALVVDERLAADTLRSLTSAFSLTAKQLHVDNRQASIQHKLMTHGFDEEQIWAQIELMNEPIFDMLSSQLEATQLESARTDVATLYEQEDRDEDEAAYEDAEGFDDEGAALEDEEEDEGDEEDVDKAGTGEDEHESDTDAKALGLDDDDDDEFEGMTDDDDDMSGDEELTIEDLKKMTSFQRHQHEIKKQIQELEQENVAEKTWQMSGEADARVRPENSLLEEFLEYDHVTAPPPPMTEEQTEKLEDVIKQRIVDNIFDDVERRFEEDLENEQKQLPDVLKEKSKLSLAEVYEQDFLEATQGAVTSAAERRVQRQHKAVKQLMMSIEDELNALTNAHYLPMRPKEDLSISTSAPVVTMEDVTPTAVGANEQKAPEEVAKKELVAIGEEEATDTDRKRERRKKKKKQHDDRIRREKFEDKLDRGQATESAASAKQRALTKLKDKAKQNEANITILDGSVSVDEQLAKNKIFQSLKRQVEKEADAITGARKKKAKRSSKSGAASYKL</sequence>
<evidence type="ECO:0000256" key="1">
    <source>
        <dbReference type="ARBA" id="ARBA00004604"/>
    </source>
</evidence>
<reference evidence="8" key="1">
    <citation type="submission" date="2009-08" db="EMBL/GenBank/DDBJ databases">
        <title>Annotation of Salpingoeca rosetta.</title>
        <authorList>
            <consortium name="The Broad Institute Genome Sequencing Platform"/>
            <person name="Russ C."/>
            <person name="Cuomo C."/>
            <person name="Burger G."/>
            <person name="Gray M.W."/>
            <person name="Holland P.W.H."/>
            <person name="King N."/>
            <person name="Lang F.B.F."/>
            <person name="Roger A.J."/>
            <person name="Ruiz-Trillo I."/>
            <person name="Young S.K."/>
            <person name="Zeng Q."/>
            <person name="Gargeya S."/>
            <person name="Alvarado L."/>
            <person name="Berlin A."/>
            <person name="Chapman S.B."/>
            <person name="Chen Z."/>
            <person name="Freedman E."/>
            <person name="Gellesch M."/>
            <person name="Goldberg J."/>
            <person name="Griggs A."/>
            <person name="Gujja S."/>
            <person name="Heilman E."/>
            <person name="Heiman D."/>
            <person name="Howarth C."/>
            <person name="Mehta T."/>
            <person name="Neiman D."/>
            <person name="Pearson M."/>
            <person name="Roberts A."/>
            <person name="Saif S."/>
            <person name="Shea T."/>
            <person name="Shenoy N."/>
            <person name="Sisk P."/>
            <person name="Stolte C."/>
            <person name="Sykes S."/>
            <person name="White J."/>
            <person name="Yandava C."/>
            <person name="Haas B."/>
            <person name="Nusbaum C."/>
            <person name="Birren B."/>
        </authorList>
    </citation>
    <scope>NUCLEOTIDE SEQUENCE</scope>
    <source>
        <strain evidence="8">ATCC 50818</strain>
    </source>
</reference>
<feature type="compositionally biased region" description="Acidic residues" evidence="7">
    <location>
        <begin position="161"/>
        <end position="181"/>
    </location>
</feature>
<dbReference type="RefSeq" id="XP_004989694.1">
    <property type="nucleotide sequence ID" value="XM_004989637.1"/>
</dbReference>
<protein>
    <submittedName>
        <fullName evidence="8">Uncharacterized protein</fullName>
    </submittedName>
</protein>
<keyword evidence="4" id="KW-0539">Nucleus</keyword>
<dbReference type="STRING" id="946362.F2UMM2"/>
<dbReference type="eggNOG" id="KOG2600">
    <property type="taxonomic scope" value="Eukaryota"/>
</dbReference>
<dbReference type="GO" id="GO:0034457">
    <property type="term" value="C:Mpp10 complex"/>
    <property type="evidence" value="ECO:0007669"/>
    <property type="project" value="InterPro"/>
</dbReference>
<dbReference type="GeneID" id="16070245"/>
<dbReference type="OMA" id="SSEICCV"/>
<dbReference type="InterPro" id="IPR012173">
    <property type="entry name" value="Mpp10"/>
</dbReference>
<feature type="compositionally biased region" description="Acidic residues" evidence="7">
    <location>
        <begin position="103"/>
        <end position="140"/>
    </location>
</feature>
<keyword evidence="2" id="KW-0690">Ribosome biogenesis</keyword>
<dbReference type="AlphaFoldDB" id="F2UMM2"/>
<evidence type="ECO:0000256" key="3">
    <source>
        <dbReference type="ARBA" id="ARBA00022552"/>
    </source>
</evidence>
<dbReference type="PIRSF" id="PIRSF017300">
    <property type="entry name" value="snoRNP_Mpp10"/>
    <property type="match status" value="1"/>
</dbReference>
<comment type="similarity">
    <text evidence="6">Belongs to the MPP10 family.</text>
</comment>
<dbReference type="InParanoid" id="F2UMM2"/>
<proteinExistence type="inferred from homology"/>
<dbReference type="PANTHER" id="PTHR17039">
    <property type="entry name" value="U3 SMALL NUCLEOLAR RIBONUCLEOPROTEIN PROTEIN MPP10"/>
    <property type="match status" value="1"/>
</dbReference>
<dbReference type="PANTHER" id="PTHR17039:SF0">
    <property type="entry name" value="U3 SMALL NUCLEOLAR RIBONUCLEOPROTEIN PROTEIN MPP10"/>
    <property type="match status" value="1"/>
</dbReference>
<accession>F2UMM2</accession>
<keyword evidence="5" id="KW-0687">Ribonucleoprotein</keyword>
<evidence type="ECO:0000256" key="2">
    <source>
        <dbReference type="ARBA" id="ARBA00022517"/>
    </source>
</evidence>
<name>F2UMM2_SALR5</name>
<dbReference type="EMBL" id="GL832982">
    <property type="protein sequence ID" value="EGD78371.1"/>
    <property type="molecule type" value="Genomic_DNA"/>
</dbReference>
<gene>
    <name evidence="8" type="ORF">PTSG_09438</name>
</gene>
<dbReference type="GO" id="GO:0006364">
    <property type="term" value="P:rRNA processing"/>
    <property type="evidence" value="ECO:0007669"/>
    <property type="project" value="UniProtKB-KW"/>
</dbReference>
<feature type="region of interest" description="Disordered" evidence="7">
    <location>
        <begin position="101"/>
        <end position="181"/>
    </location>
</feature>
<feature type="compositionally biased region" description="Basic residues" evidence="7">
    <location>
        <begin position="503"/>
        <end position="512"/>
    </location>
</feature>
<dbReference type="OrthoDB" id="445326at2759"/>
<evidence type="ECO:0000256" key="7">
    <source>
        <dbReference type="SAM" id="MobiDB-lite"/>
    </source>
</evidence>
<dbReference type="Proteomes" id="UP000007799">
    <property type="component" value="Unassembled WGS sequence"/>
</dbReference>
<evidence type="ECO:0000256" key="6">
    <source>
        <dbReference type="ARBA" id="ARBA00029455"/>
    </source>
</evidence>
<dbReference type="GO" id="GO:0032040">
    <property type="term" value="C:small-subunit processome"/>
    <property type="evidence" value="ECO:0007669"/>
    <property type="project" value="TreeGrafter"/>
</dbReference>
<feature type="region of interest" description="Disordered" evidence="7">
    <location>
        <begin position="492"/>
        <end position="521"/>
    </location>
</feature>
<evidence type="ECO:0000256" key="4">
    <source>
        <dbReference type="ARBA" id="ARBA00023242"/>
    </source>
</evidence>
<dbReference type="Pfam" id="PF04006">
    <property type="entry name" value="Mpp10"/>
    <property type="match status" value="1"/>
</dbReference>